<dbReference type="InterPro" id="IPR032187">
    <property type="entry name" value="SusF/SusE-like_C"/>
</dbReference>
<evidence type="ECO:0000313" key="3">
    <source>
        <dbReference type="EMBL" id="RNL56551.1"/>
    </source>
</evidence>
<accession>A0A3N0C2C8</accession>
<keyword evidence="1" id="KW-0472">Membrane</keyword>
<dbReference type="Gene3D" id="2.60.40.3620">
    <property type="match status" value="1"/>
</dbReference>
<protein>
    <submittedName>
        <fullName evidence="3">SusF/SusE family outer membrane protein</fullName>
    </submittedName>
</protein>
<evidence type="ECO:0000259" key="2">
    <source>
        <dbReference type="Pfam" id="PF16411"/>
    </source>
</evidence>
<dbReference type="Pfam" id="PF16411">
    <property type="entry name" value="SusF_SusE"/>
    <property type="match status" value="1"/>
</dbReference>
<dbReference type="PROSITE" id="PS51257">
    <property type="entry name" value="PROKAR_LIPOPROTEIN"/>
    <property type="match status" value="1"/>
</dbReference>
<gene>
    <name evidence="3" type="ORF">D7004_01290</name>
</gene>
<reference evidence="3 4" key="1">
    <citation type="submission" date="2018-10" db="EMBL/GenBank/DDBJ databases">
        <title>Genome sequencing of Pedobacter jejuensis TNB23.</title>
        <authorList>
            <person name="Cho Y.-J."/>
            <person name="Cho A."/>
            <person name="Kim O.-S."/>
        </authorList>
    </citation>
    <scope>NUCLEOTIDE SEQUENCE [LARGE SCALE GENOMIC DNA]</scope>
    <source>
        <strain evidence="3 4">TNB23</strain>
    </source>
</reference>
<evidence type="ECO:0000256" key="1">
    <source>
        <dbReference type="SAM" id="Phobius"/>
    </source>
</evidence>
<dbReference type="Proteomes" id="UP000274046">
    <property type="component" value="Unassembled WGS sequence"/>
</dbReference>
<organism evidence="3 4">
    <name type="scientific">Pedobacter jejuensis</name>
    <dbReference type="NCBI Taxonomy" id="1268550"/>
    <lineage>
        <taxon>Bacteria</taxon>
        <taxon>Pseudomonadati</taxon>
        <taxon>Bacteroidota</taxon>
        <taxon>Sphingobacteriia</taxon>
        <taxon>Sphingobacteriales</taxon>
        <taxon>Sphingobacteriaceae</taxon>
        <taxon>Pedobacter</taxon>
    </lineage>
</organism>
<dbReference type="EMBL" id="RBEE01000002">
    <property type="protein sequence ID" value="RNL56551.1"/>
    <property type="molecule type" value="Genomic_DNA"/>
</dbReference>
<keyword evidence="1" id="KW-0812">Transmembrane</keyword>
<keyword evidence="4" id="KW-1185">Reference proteome</keyword>
<proteinExistence type="predicted"/>
<feature type="domain" description="Outer membrane protein SusF/SusE-like C-terminal" evidence="2">
    <location>
        <begin position="47"/>
        <end position="148"/>
    </location>
</feature>
<dbReference type="GO" id="GO:0019867">
    <property type="term" value="C:outer membrane"/>
    <property type="evidence" value="ECO:0007669"/>
    <property type="project" value="InterPro"/>
</dbReference>
<dbReference type="RefSeq" id="WP_123204062.1">
    <property type="nucleotide sequence ID" value="NZ_RBEE01000002.1"/>
</dbReference>
<feature type="transmembrane region" description="Helical" evidence="1">
    <location>
        <begin position="12"/>
        <end position="30"/>
    </location>
</feature>
<dbReference type="AlphaFoldDB" id="A0A3N0C2C8"/>
<evidence type="ECO:0000313" key="4">
    <source>
        <dbReference type="Proteomes" id="UP000274046"/>
    </source>
</evidence>
<comment type="caution">
    <text evidence="3">The sequence shown here is derived from an EMBL/GenBank/DDBJ whole genome shotgun (WGS) entry which is preliminary data.</text>
</comment>
<sequence>MKTTSIKYNPSKLYVMYSLLLIGASILLSSCKKELKASDPLPLIYSNVYIIGDASPALWNIDAAIKMTVNPANKTQFTWTGPLTAGEIKFATQKSFSSDFFVAATASQSVSNNKAQIALSGNPDIKWKLSAAEAGTYQITVDMNAVTVTFKKQ</sequence>
<name>A0A3N0C2C8_9SPHI</name>
<dbReference type="GO" id="GO:2001070">
    <property type="term" value="F:starch binding"/>
    <property type="evidence" value="ECO:0007669"/>
    <property type="project" value="InterPro"/>
</dbReference>
<dbReference type="OrthoDB" id="975117at2"/>
<keyword evidence="1" id="KW-1133">Transmembrane helix</keyword>